<reference evidence="2 3" key="1">
    <citation type="submission" date="2020-08" db="EMBL/GenBank/DDBJ databases">
        <title>Sequencing the genomes of 1000 actinobacteria strains.</title>
        <authorList>
            <person name="Klenk H.-P."/>
        </authorList>
    </citation>
    <scope>NUCLEOTIDE SEQUENCE [LARGE SCALE GENOMIC DNA]</scope>
    <source>
        <strain evidence="2 3">DSM 45084</strain>
    </source>
</reference>
<dbReference type="EMBL" id="JACHJS010000001">
    <property type="protein sequence ID" value="MBB4969389.1"/>
    <property type="molecule type" value="Genomic_DNA"/>
</dbReference>
<name>A0A7W7TA65_9PSEU</name>
<dbReference type="InterPro" id="IPR001387">
    <property type="entry name" value="Cro/C1-type_HTH"/>
</dbReference>
<dbReference type="SMART" id="SM00530">
    <property type="entry name" value="HTH_XRE"/>
    <property type="match status" value="1"/>
</dbReference>
<dbReference type="RefSeq" id="WP_184675054.1">
    <property type="nucleotide sequence ID" value="NZ_BAABAI010000021.1"/>
</dbReference>
<dbReference type="InterPro" id="IPR043917">
    <property type="entry name" value="DUF5753"/>
</dbReference>
<feature type="domain" description="HTH cro/C1-type" evidence="1">
    <location>
        <begin position="17"/>
        <end position="71"/>
    </location>
</feature>
<dbReference type="PROSITE" id="PS50943">
    <property type="entry name" value="HTH_CROC1"/>
    <property type="match status" value="1"/>
</dbReference>
<dbReference type="GO" id="GO:0003677">
    <property type="term" value="F:DNA binding"/>
    <property type="evidence" value="ECO:0007669"/>
    <property type="project" value="InterPro"/>
</dbReference>
<proteinExistence type="predicted"/>
<organism evidence="2 3">
    <name type="scientific">Saccharothrix violaceirubra</name>
    <dbReference type="NCBI Taxonomy" id="413306"/>
    <lineage>
        <taxon>Bacteria</taxon>
        <taxon>Bacillati</taxon>
        <taxon>Actinomycetota</taxon>
        <taxon>Actinomycetes</taxon>
        <taxon>Pseudonocardiales</taxon>
        <taxon>Pseudonocardiaceae</taxon>
        <taxon>Saccharothrix</taxon>
    </lineage>
</organism>
<comment type="caution">
    <text evidence="2">The sequence shown here is derived from an EMBL/GenBank/DDBJ whole genome shotgun (WGS) entry which is preliminary data.</text>
</comment>
<dbReference type="Gene3D" id="1.10.260.40">
    <property type="entry name" value="lambda repressor-like DNA-binding domains"/>
    <property type="match status" value="1"/>
</dbReference>
<dbReference type="CDD" id="cd00093">
    <property type="entry name" value="HTH_XRE"/>
    <property type="match status" value="1"/>
</dbReference>
<keyword evidence="3" id="KW-1185">Reference proteome</keyword>
<evidence type="ECO:0000313" key="3">
    <source>
        <dbReference type="Proteomes" id="UP000542674"/>
    </source>
</evidence>
<accession>A0A7W7TA65</accession>
<dbReference type="InterPro" id="IPR010982">
    <property type="entry name" value="Lambda_DNA-bd_dom_sf"/>
</dbReference>
<dbReference type="Pfam" id="PF13560">
    <property type="entry name" value="HTH_31"/>
    <property type="match status" value="1"/>
</dbReference>
<dbReference type="Proteomes" id="UP000542674">
    <property type="component" value="Unassembled WGS sequence"/>
</dbReference>
<dbReference type="Pfam" id="PF19054">
    <property type="entry name" value="DUF5753"/>
    <property type="match status" value="1"/>
</dbReference>
<dbReference type="AlphaFoldDB" id="A0A7W7TA65"/>
<protein>
    <recommendedName>
        <fullName evidence="1">HTH cro/C1-type domain-containing protein</fullName>
    </recommendedName>
</protein>
<gene>
    <name evidence="2" type="ORF">F4559_006748</name>
</gene>
<dbReference type="SUPFAM" id="SSF47413">
    <property type="entry name" value="lambda repressor-like DNA-binding domains"/>
    <property type="match status" value="1"/>
</dbReference>
<evidence type="ECO:0000259" key="1">
    <source>
        <dbReference type="PROSITE" id="PS50943"/>
    </source>
</evidence>
<evidence type="ECO:0000313" key="2">
    <source>
        <dbReference type="EMBL" id="MBB4969389.1"/>
    </source>
</evidence>
<sequence length="288" mass="32036">MALARPTVERIQLGLTLSRLRTDARKSQGEAAAVISRTAGRLSQVENGRGGLGPEELLRLLDFYGVRGEERQTVLALGVASRKRSPRRGYVDNLPEPFKRVVDMQASAARISWYECGIIPGLVQSPDYVRTIMALGNGIYWDTSEEETEERIAFRLEHHRRVLETGEPKQLAVIFTEDSLHHPIGGTSVMRGQVLHMLQLMERHPLLDIRIVPTTTVDNPALGGGEVLLDFSGSSTIGFVSVLHGPATYYDQLQDIEPMQRLFQRVEELALSRDDSQALLADLVKEGL</sequence>